<evidence type="ECO:0000256" key="1">
    <source>
        <dbReference type="ARBA" id="ARBA00001973"/>
    </source>
</evidence>
<comment type="subcellular location">
    <subcellularLocation>
        <location evidence="2">Secreted</location>
    </subcellularLocation>
</comment>
<comment type="caution">
    <text evidence="18">The sequence shown here is derived from an EMBL/GenBank/DDBJ whole genome shotgun (WGS) entry which is preliminary data.</text>
</comment>
<dbReference type="EMBL" id="JANBUW010000073">
    <property type="protein sequence ID" value="KAJ2849534.1"/>
    <property type="molecule type" value="Genomic_DNA"/>
</dbReference>
<accession>A0A9W8I6X2</accession>
<evidence type="ECO:0000256" key="4">
    <source>
        <dbReference type="ARBA" id="ARBA00022723"/>
    </source>
</evidence>
<dbReference type="Gene3D" id="2.70.50.70">
    <property type="match status" value="2"/>
</dbReference>
<gene>
    <name evidence="18" type="ORF">IWW36_002572</name>
</gene>
<evidence type="ECO:0000256" key="2">
    <source>
        <dbReference type="ARBA" id="ARBA00004613"/>
    </source>
</evidence>
<comment type="similarity">
    <text evidence="13">Belongs to the polysaccharide monooxygenase AA9 family.</text>
</comment>
<dbReference type="GO" id="GO:0030245">
    <property type="term" value="P:cellulose catabolic process"/>
    <property type="evidence" value="ECO:0007669"/>
    <property type="project" value="UniProtKB-KW"/>
</dbReference>
<name>A0A9W8I6X2_9FUNG</name>
<evidence type="ECO:0000256" key="13">
    <source>
        <dbReference type="ARBA" id="ARBA00044502"/>
    </source>
</evidence>
<evidence type="ECO:0000256" key="10">
    <source>
        <dbReference type="ARBA" id="ARBA00023157"/>
    </source>
</evidence>
<proteinExistence type="inferred from homology"/>
<evidence type="ECO:0000313" key="19">
    <source>
        <dbReference type="Proteomes" id="UP001139887"/>
    </source>
</evidence>
<evidence type="ECO:0000256" key="11">
    <source>
        <dbReference type="ARBA" id="ARBA00023277"/>
    </source>
</evidence>
<reference evidence="18" key="1">
    <citation type="submission" date="2022-07" db="EMBL/GenBank/DDBJ databases">
        <title>Phylogenomic reconstructions and comparative analyses of Kickxellomycotina fungi.</title>
        <authorList>
            <person name="Reynolds N.K."/>
            <person name="Stajich J.E."/>
            <person name="Barry K."/>
            <person name="Grigoriev I.V."/>
            <person name="Crous P."/>
            <person name="Smith M.E."/>
        </authorList>
    </citation>
    <scope>NUCLEOTIDE SEQUENCE</scope>
    <source>
        <strain evidence="18">NRRL 1566</strain>
    </source>
</reference>
<keyword evidence="6" id="KW-0136">Cellulose degradation</keyword>
<feature type="compositionally biased region" description="Low complexity" evidence="16">
    <location>
        <begin position="362"/>
        <end position="375"/>
    </location>
</feature>
<evidence type="ECO:0000256" key="15">
    <source>
        <dbReference type="ARBA" id="ARBA00047174"/>
    </source>
</evidence>
<keyword evidence="19" id="KW-1185">Reference proteome</keyword>
<evidence type="ECO:0000256" key="14">
    <source>
        <dbReference type="ARBA" id="ARBA00045077"/>
    </source>
</evidence>
<evidence type="ECO:0000256" key="7">
    <source>
        <dbReference type="ARBA" id="ARBA00023002"/>
    </source>
</evidence>
<dbReference type="PANTHER" id="PTHR33353">
    <property type="entry name" value="PUTATIVE (AFU_ORTHOLOGUE AFUA_1G12560)-RELATED"/>
    <property type="match status" value="1"/>
</dbReference>
<evidence type="ECO:0000256" key="12">
    <source>
        <dbReference type="ARBA" id="ARBA00023326"/>
    </source>
</evidence>
<sequence length="383" mass="41155">HTTLFYAGANGKVNDRGVCIVPSPKYGNAPVLDLDSEDMRCRNDDFSTDNIEKCPVAAGTNLTVVWRHIHNSVKLKVMSSSHNGPCIIMMAPLESNGKGDAWFKIYEEGYDASIKKWCTNKVIDDDGYLDVRIPENIPSGNYLVRTELFALPQPGTGLNSQHYPNCVVISVTGGKGTELPKLYSIPGIYKFGDPGVIGPILTYMAPLASNGEGNVWFKIYEDGYDGDNDVWAVDKIVKAKGYWDVTIPSDLAPGDYLLRGEVIALHEADRIYGTDDSAGAQYYPGCARIHVTGTGTAQPTGVAIPGAYKKDDPGIHYNLWDGLKTYTIPGPPVYVPGSGGGNVTNIVATNSSVINAATPTISSTIGSSQSSSCLSKHGKKKKI</sequence>
<evidence type="ECO:0000256" key="5">
    <source>
        <dbReference type="ARBA" id="ARBA00022729"/>
    </source>
</evidence>
<keyword evidence="12" id="KW-0624">Polysaccharide degradation</keyword>
<dbReference type="EC" id="1.14.99.56" evidence="15"/>
<evidence type="ECO:0000313" key="18">
    <source>
        <dbReference type="EMBL" id="KAJ2849534.1"/>
    </source>
</evidence>
<evidence type="ECO:0000256" key="8">
    <source>
        <dbReference type="ARBA" id="ARBA00023008"/>
    </source>
</evidence>
<dbReference type="Proteomes" id="UP001139887">
    <property type="component" value="Unassembled WGS sequence"/>
</dbReference>
<evidence type="ECO:0000259" key="17">
    <source>
        <dbReference type="Pfam" id="PF03443"/>
    </source>
</evidence>
<keyword evidence="11" id="KW-0119">Carbohydrate metabolism</keyword>
<dbReference type="InterPro" id="IPR049892">
    <property type="entry name" value="AA9"/>
</dbReference>
<feature type="non-terminal residue" evidence="18">
    <location>
        <position position="383"/>
    </location>
</feature>
<dbReference type="InterPro" id="IPR005103">
    <property type="entry name" value="AA9_LPMO"/>
</dbReference>
<evidence type="ECO:0000256" key="6">
    <source>
        <dbReference type="ARBA" id="ARBA00023001"/>
    </source>
</evidence>
<keyword evidence="9" id="KW-0503">Monooxygenase</keyword>
<keyword evidence="8" id="KW-0186">Copper</keyword>
<dbReference type="GO" id="GO:0046872">
    <property type="term" value="F:metal ion binding"/>
    <property type="evidence" value="ECO:0007669"/>
    <property type="project" value="UniProtKB-KW"/>
</dbReference>
<evidence type="ECO:0000256" key="16">
    <source>
        <dbReference type="SAM" id="MobiDB-lite"/>
    </source>
</evidence>
<dbReference type="AlphaFoldDB" id="A0A9W8I6X2"/>
<keyword evidence="3" id="KW-0964">Secreted</keyword>
<keyword evidence="5" id="KW-0732">Signal</keyword>
<feature type="domain" description="Auxiliary Activity family 9 catalytic" evidence="17">
    <location>
        <begin position="198"/>
        <end position="323"/>
    </location>
</feature>
<feature type="region of interest" description="Disordered" evidence="16">
    <location>
        <begin position="362"/>
        <end position="383"/>
    </location>
</feature>
<keyword evidence="10" id="KW-1015">Disulfide bond</keyword>
<comment type="catalytic activity">
    <reaction evidence="14">
        <text>[(1-&gt;4)-beta-D-glucosyl]n+m + reduced acceptor + O2 = 4-dehydro-beta-D-glucosyl-[(1-&gt;4)-beta-D-glucosyl]n-1 + [(1-&gt;4)-beta-D-glucosyl]m + acceptor + H2O.</text>
        <dbReference type="EC" id="1.14.99.56"/>
    </reaction>
</comment>
<feature type="domain" description="Auxiliary Activity family 9 catalytic" evidence="17">
    <location>
        <begin position="17"/>
        <end position="196"/>
    </location>
</feature>
<protein>
    <recommendedName>
        <fullName evidence="15">lytic cellulose monooxygenase (C4-dehydrogenating)</fullName>
        <ecNumber evidence="15">1.14.99.56</ecNumber>
    </recommendedName>
</protein>
<organism evidence="18 19">
    <name type="scientific">Coemansia brasiliensis</name>
    <dbReference type="NCBI Taxonomy" id="2650707"/>
    <lineage>
        <taxon>Eukaryota</taxon>
        <taxon>Fungi</taxon>
        <taxon>Fungi incertae sedis</taxon>
        <taxon>Zoopagomycota</taxon>
        <taxon>Kickxellomycotina</taxon>
        <taxon>Kickxellomycetes</taxon>
        <taxon>Kickxellales</taxon>
        <taxon>Kickxellaceae</taxon>
        <taxon>Coemansia</taxon>
    </lineage>
</organism>
<dbReference type="Pfam" id="PF03443">
    <property type="entry name" value="AA9"/>
    <property type="match status" value="2"/>
</dbReference>
<dbReference type="OrthoDB" id="4849160at2759"/>
<evidence type="ECO:0000256" key="3">
    <source>
        <dbReference type="ARBA" id="ARBA00022525"/>
    </source>
</evidence>
<dbReference type="PANTHER" id="PTHR33353:SF10">
    <property type="entry name" value="ENDO-BETA-1,4-GLUCANASE D"/>
    <property type="match status" value="1"/>
</dbReference>
<keyword evidence="4" id="KW-0479">Metal-binding</keyword>
<dbReference type="GO" id="GO:0004497">
    <property type="term" value="F:monooxygenase activity"/>
    <property type="evidence" value="ECO:0007669"/>
    <property type="project" value="UniProtKB-KW"/>
</dbReference>
<dbReference type="GO" id="GO:0005576">
    <property type="term" value="C:extracellular region"/>
    <property type="evidence" value="ECO:0007669"/>
    <property type="project" value="UniProtKB-SubCell"/>
</dbReference>
<evidence type="ECO:0000256" key="9">
    <source>
        <dbReference type="ARBA" id="ARBA00023033"/>
    </source>
</evidence>
<dbReference type="CDD" id="cd21175">
    <property type="entry name" value="LPMO_AA9"/>
    <property type="match status" value="1"/>
</dbReference>
<keyword evidence="7" id="KW-0560">Oxidoreductase</keyword>
<comment type="cofactor">
    <cofactor evidence="1">
        <name>Cu(2+)</name>
        <dbReference type="ChEBI" id="CHEBI:29036"/>
    </cofactor>
</comment>